<organism evidence="1 2">
    <name type="scientific">Amblyomma americanum</name>
    <name type="common">Lone star tick</name>
    <dbReference type="NCBI Taxonomy" id="6943"/>
    <lineage>
        <taxon>Eukaryota</taxon>
        <taxon>Metazoa</taxon>
        <taxon>Ecdysozoa</taxon>
        <taxon>Arthropoda</taxon>
        <taxon>Chelicerata</taxon>
        <taxon>Arachnida</taxon>
        <taxon>Acari</taxon>
        <taxon>Parasitiformes</taxon>
        <taxon>Ixodida</taxon>
        <taxon>Ixodoidea</taxon>
        <taxon>Ixodidae</taxon>
        <taxon>Amblyomminae</taxon>
        <taxon>Amblyomma</taxon>
    </lineage>
</organism>
<keyword evidence="2" id="KW-1185">Reference proteome</keyword>
<evidence type="ECO:0000313" key="2">
    <source>
        <dbReference type="Proteomes" id="UP001321473"/>
    </source>
</evidence>
<comment type="caution">
    <text evidence="1">The sequence shown here is derived from an EMBL/GenBank/DDBJ whole genome shotgun (WGS) entry which is preliminary data.</text>
</comment>
<dbReference type="Proteomes" id="UP001321473">
    <property type="component" value="Unassembled WGS sequence"/>
</dbReference>
<protein>
    <submittedName>
        <fullName evidence="1">Uncharacterized protein</fullName>
    </submittedName>
</protein>
<sequence length="204" mass="22647">MNETRTSCNEEEKEICNTTGRHCDFSAGAPLCIDQKRRKCDEEEKEVCRSMGKDCDYSAGAPLCLGDTRTKCNKRETEACREMGRDCDFSAGAPLCLGKKRTKCNARETEACKEMGLGCDFSTGGALCMGKWSLMWTERVKRSAPPRRMFTICNVDTLSLCRRSFGIMPCKCFLWCNPGTCRHVGDMGRGNLDIDTARVAAAQA</sequence>
<reference evidence="1 2" key="1">
    <citation type="journal article" date="2023" name="Arcadia Sci">
        <title>De novo assembly of a long-read Amblyomma americanum tick genome.</title>
        <authorList>
            <person name="Chou S."/>
            <person name="Poskanzer K.E."/>
            <person name="Rollins M."/>
            <person name="Thuy-Boun P.S."/>
        </authorList>
    </citation>
    <scope>NUCLEOTIDE SEQUENCE [LARGE SCALE GENOMIC DNA]</scope>
    <source>
        <strain evidence="1">F_SG_1</strain>
        <tissue evidence="1">Salivary glands</tissue>
    </source>
</reference>
<evidence type="ECO:0000313" key="1">
    <source>
        <dbReference type="EMBL" id="KAK8759498.1"/>
    </source>
</evidence>
<dbReference type="EMBL" id="JARKHS020032986">
    <property type="protein sequence ID" value="KAK8759498.1"/>
    <property type="molecule type" value="Genomic_DNA"/>
</dbReference>
<name>A0AAQ4DAK8_AMBAM</name>
<dbReference type="AlphaFoldDB" id="A0AAQ4DAK8"/>
<gene>
    <name evidence="1" type="ORF">V5799_002870</name>
</gene>
<proteinExistence type="predicted"/>
<accession>A0AAQ4DAK8</accession>